<dbReference type="Proteomes" id="UP001232992">
    <property type="component" value="Unassembled WGS sequence"/>
</dbReference>
<dbReference type="InterPro" id="IPR018333">
    <property type="entry name" value="Squalene_cyclase"/>
</dbReference>
<comment type="pathway">
    <text evidence="1">Secondary metabolite biosynthesis; hopanoid biosynthesis.</text>
</comment>
<dbReference type="InterPro" id="IPR008930">
    <property type="entry name" value="Terpenoid_cyclase/PrenylTrfase"/>
</dbReference>
<organism evidence="7 8">
    <name type="scientific">Roseofilum casamattae BLCC-M143</name>
    <dbReference type="NCBI Taxonomy" id="3022442"/>
    <lineage>
        <taxon>Bacteria</taxon>
        <taxon>Bacillati</taxon>
        <taxon>Cyanobacteriota</taxon>
        <taxon>Cyanophyceae</taxon>
        <taxon>Desertifilales</taxon>
        <taxon>Desertifilaceae</taxon>
        <taxon>Roseofilum</taxon>
        <taxon>Roseofilum casamattae</taxon>
    </lineage>
</organism>
<evidence type="ECO:0000256" key="2">
    <source>
        <dbReference type="ARBA" id="ARBA00009755"/>
    </source>
</evidence>
<dbReference type="PANTHER" id="PTHR11764:SF20">
    <property type="entry name" value="LANOSTEROL SYNTHASE"/>
    <property type="match status" value="1"/>
</dbReference>
<dbReference type="NCBIfam" id="TIGR01787">
    <property type="entry name" value="squalene_cyclas"/>
    <property type="match status" value="1"/>
</dbReference>
<dbReference type="Gene3D" id="1.50.10.20">
    <property type="match status" value="2"/>
</dbReference>
<dbReference type="InterPro" id="IPR006400">
    <property type="entry name" value="Hopene-cyclase"/>
</dbReference>
<dbReference type="Pfam" id="PF13243">
    <property type="entry name" value="SQHop_cyclase_C"/>
    <property type="match status" value="1"/>
</dbReference>
<protein>
    <submittedName>
        <fullName evidence="7">Squalene--hopene cyclase</fullName>
        <ecNumber evidence="7">5.4.99.17</ecNumber>
    </submittedName>
</protein>
<dbReference type="InterPro" id="IPR032696">
    <property type="entry name" value="SQ_cyclase_C"/>
</dbReference>
<dbReference type="InterPro" id="IPR032697">
    <property type="entry name" value="SQ_cyclase_N"/>
</dbReference>
<keyword evidence="4 7" id="KW-0413">Isomerase</keyword>
<name>A0ABT7C0E6_9CYAN</name>
<comment type="caution">
    <text evidence="7">The sequence shown here is derived from an EMBL/GenBank/DDBJ whole genome shotgun (WGS) entry which is preliminary data.</text>
</comment>
<dbReference type="RefSeq" id="WP_283759574.1">
    <property type="nucleotide sequence ID" value="NZ_JAQOSQ010000022.1"/>
</dbReference>
<gene>
    <name evidence="7" type="primary">shc</name>
    <name evidence="7" type="ORF">PMH09_17145</name>
</gene>
<evidence type="ECO:0000259" key="6">
    <source>
        <dbReference type="Pfam" id="PF13249"/>
    </source>
</evidence>
<dbReference type="NCBIfam" id="TIGR01507">
    <property type="entry name" value="hopene_cyclase"/>
    <property type="match status" value="1"/>
</dbReference>
<keyword evidence="8" id="KW-1185">Reference proteome</keyword>
<dbReference type="PANTHER" id="PTHR11764">
    <property type="entry name" value="TERPENE CYCLASE/MUTASE FAMILY MEMBER"/>
    <property type="match status" value="1"/>
</dbReference>
<dbReference type="Pfam" id="PF13249">
    <property type="entry name" value="SQHop_cyclase_N"/>
    <property type="match status" value="1"/>
</dbReference>
<keyword evidence="3" id="KW-0677">Repeat</keyword>
<sequence>MPAIPTFHPAISLTEPIERSQNYLLSQQYTEGYWWAELESNVTMTAEVVMLHKIWGTDKARPMDKAEAYLRSQQRDRGGWELYYGDGGHLSTSIEAYMALRLLGVPSSDPALQRAKTFILEKGGISKSRIFTKIHLALVGCYDWSGVPSIPSWIMLLPDNFWFNIYELSSWARSSTVPLIIVCDRRPVYQFDSDFNLNELYSEGIENVRYQLPENNDWTDSFIWLDSGFKLAEQLNLVPFRDDGIRAAEQWILQRQEPSGDWGGIIPAMLNSLLALHCLNYDINDPFVERGMAAVDRFSTETENFYYTQACISPVWDTIWVLRALAESGLPANHPALVKGGEWLLDKQVMAYGDWAVKNRTGKPGGWSFEFDNQYYPDVDDAAAAVMALIELELPDEDRKWGAIAKCLDWIMTMQCRPGGWAAFDIDNDQEWLNDLPYSDLKASIDPNTADVTARVLEMAGELHNHSRKAHLNLERFSHQLDRGLAYLDAEQEPEGCWFGRWGVNYIYGTSGVLSALSVLDPKTRKTQIERGANWLRSCQNADGGWGESCHSYRDRKFMGVGTSTPSQTAWAIMGLLDAGKATGNFAWESLEWGINYLISQQDEAGKWHEDEFTGTGFPCHFYIKYHFYAQYFPLLALSRYDKLVELRK</sequence>
<dbReference type="SUPFAM" id="SSF48239">
    <property type="entry name" value="Terpenoid cyclases/Protein prenyltransferases"/>
    <property type="match status" value="2"/>
</dbReference>
<dbReference type="CDD" id="cd02892">
    <property type="entry name" value="SQCY_1"/>
    <property type="match status" value="1"/>
</dbReference>
<proteinExistence type="inferred from homology"/>
<evidence type="ECO:0000256" key="3">
    <source>
        <dbReference type="ARBA" id="ARBA00022737"/>
    </source>
</evidence>
<evidence type="ECO:0000256" key="1">
    <source>
        <dbReference type="ARBA" id="ARBA00004999"/>
    </source>
</evidence>
<dbReference type="EC" id="5.4.99.17" evidence="7"/>
<reference evidence="7 8" key="1">
    <citation type="submission" date="2023-01" db="EMBL/GenBank/DDBJ databases">
        <title>Novel diversity within Roseofilum (Cyanobacteria; Desertifilaceae) from marine benthic mats with descriptions of four novel species.</title>
        <authorList>
            <person name="Wang Y."/>
            <person name="Berthold D.E."/>
            <person name="Hu J."/>
            <person name="Lefler F.W."/>
            <person name="Laughinghouse H.D. IV."/>
        </authorList>
    </citation>
    <scope>NUCLEOTIDE SEQUENCE [LARGE SCALE GENOMIC DNA]</scope>
    <source>
        <strain evidence="7 8">BLCC-M143</strain>
    </source>
</reference>
<feature type="domain" description="Squalene cyclase N-terminal" evidence="6">
    <location>
        <begin position="17"/>
        <end position="303"/>
    </location>
</feature>
<accession>A0ABT7C0E6</accession>
<dbReference type="EMBL" id="JAQOSQ010000022">
    <property type="protein sequence ID" value="MDJ1184917.1"/>
    <property type="molecule type" value="Genomic_DNA"/>
</dbReference>
<feature type="domain" description="Squalene cyclase C-terminal" evidence="5">
    <location>
        <begin position="312"/>
        <end position="642"/>
    </location>
</feature>
<dbReference type="SFLD" id="SFLDG01016">
    <property type="entry name" value="Prenyltransferase_Like_2"/>
    <property type="match status" value="1"/>
</dbReference>
<evidence type="ECO:0000256" key="4">
    <source>
        <dbReference type="ARBA" id="ARBA00023235"/>
    </source>
</evidence>
<evidence type="ECO:0000259" key="5">
    <source>
        <dbReference type="Pfam" id="PF13243"/>
    </source>
</evidence>
<dbReference type="GO" id="GO:0051007">
    <property type="term" value="F:squalene-hopene cyclase activity"/>
    <property type="evidence" value="ECO:0007669"/>
    <property type="project" value="UniProtKB-EC"/>
</dbReference>
<evidence type="ECO:0000313" key="8">
    <source>
        <dbReference type="Proteomes" id="UP001232992"/>
    </source>
</evidence>
<comment type="similarity">
    <text evidence="2">Belongs to the terpene cyclase/mutase family.</text>
</comment>
<evidence type="ECO:0000313" key="7">
    <source>
        <dbReference type="EMBL" id="MDJ1184917.1"/>
    </source>
</evidence>